<evidence type="ECO:0000256" key="1">
    <source>
        <dbReference type="SAM" id="Phobius"/>
    </source>
</evidence>
<sequence length="659" mass="76376">MGAFFRMQLKIYFRLWSSYIAPLAIGAFYIVLIALIKLALNTNEVDKLVNSNNYIEAIGNFGMIASFIICTFVTQTFFYRYRREGIEYILYSKPIKRFQIYLSNVLASIIGLVLSMFLMGFTFFISKLIVPIEPKKAIITALSLTWAGLLCGLLGLGIASLVQNFVEMKVFQIIVGIVPILSILVMNFVKFAQGINVVKVGFRVANNPVLLIPNKDVVGTNKSIDNLNRRISSLDDLLIENERVANKFENDQKLTFNPLQKEFKTKKIDSSLDIINNSRNSLYSKIFFLNFKEYYFPLLTLHNRSLQNASVYVDYNKNLKDRKYYDILDQEGNLKEDTLKKLNNKYNLNLKEQILFKTDNNDVYALSYHVNNFKNIFGVSDASSNAQFESFFDYATDDIQNNNFDQFKEFNNRVIKFILNKEYADKIKNVLVNFLGLEKLLTQNPDVTIVHRVIEILSRLTKHVVLNDEIKFKEEIEKIKEEIKNDKNKDLKELNDKFSIYLPFLSLETIKEKINLDNLSGLVDNYIKHNFDQSKLSEIQRRKLESALAKTKEKAAEELSKLLWTINVFKIIGLQEDGTFKTTLSTKNFLNYLAQSSTNYNKFVDYKKGILKVIKLNDNLIEFQRKPYLEPLTALLITYIISSILIIAGYLKFQRKNFK</sequence>
<proteinExistence type="predicted"/>
<feature type="transmembrane region" description="Helical" evidence="1">
    <location>
        <begin position="632"/>
        <end position="651"/>
    </location>
</feature>
<reference evidence="2 3" key="1">
    <citation type="submission" date="2018-06" db="EMBL/GenBank/DDBJ databases">
        <title>Genomic Encyclopedia of Archaeal and Bacterial Type Strains, Phase II (KMG-II): from individual species to whole genera.</title>
        <authorList>
            <person name="Goeker M."/>
        </authorList>
    </citation>
    <scope>NUCLEOTIDE SEQUENCE [LARGE SCALE GENOMIC DNA]</scope>
    <source>
        <strain evidence="2 3">ATCC 51348</strain>
    </source>
</reference>
<dbReference type="RefSeq" id="WP_111517927.1">
    <property type="nucleotide sequence ID" value="NZ_QKUB01000001.1"/>
</dbReference>
<gene>
    <name evidence="2" type="ORF">BCF89_1017</name>
</gene>
<comment type="caution">
    <text evidence="2">The sequence shown here is derived from an EMBL/GenBank/DDBJ whole genome shotgun (WGS) entry which is preliminary data.</text>
</comment>
<feature type="transmembrane region" description="Helical" evidence="1">
    <location>
        <begin position="20"/>
        <end position="40"/>
    </location>
</feature>
<dbReference type="AlphaFoldDB" id="A0A2W7G4I2"/>
<dbReference type="OrthoDB" id="401366at2"/>
<evidence type="ECO:0000313" key="2">
    <source>
        <dbReference type="EMBL" id="PZW01492.1"/>
    </source>
</evidence>
<protein>
    <submittedName>
        <fullName evidence="2">Uncharacterized protein</fullName>
    </submittedName>
</protein>
<evidence type="ECO:0000313" key="3">
    <source>
        <dbReference type="Proteomes" id="UP000249646"/>
    </source>
</evidence>
<accession>A0A2W7G4I2</accession>
<dbReference type="EMBL" id="QKUB01000001">
    <property type="protein sequence ID" value="PZW01492.1"/>
    <property type="molecule type" value="Genomic_DNA"/>
</dbReference>
<feature type="transmembrane region" description="Helical" evidence="1">
    <location>
        <begin position="170"/>
        <end position="189"/>
    </location>
</feature>
<feature type="transmembrane region" description="Helical" evidence="1">
    <location>
        <begin position="137"/>
        <end position="158"/>
    </location>
</feature>
<feature type="transmembrane region" description="Helical" evidence="1">
    <location>
        <begin position="100"/>
        <end position="125"/>
    </location>
</feature>
<keyword evidence="1" id="KW-1133">Transmembrane helix</keyword>
<keyword evidence="1" id="KW-0472">Membrane</keyword>
<keyword evidence="1" id="KW-0812">Transmembrane</keyword>
<name>A0A2W7G4I2_9BACT</name>
<feature type="transmembrane region" description="Helical" evidence="1">
    <location>
        <begin position="60"/>
        <end position="79"/>
    </location>
</feature>
<organism evidence="2 3">
    <name type="scientific">Metamycoplasma auris</name>
    <dbReference type="NCBI Taxonomy" id="51363"/>
    <lineage>
        <taxon>Bacteria</taxon>
        <taxon>Bacillati</taxon>
        <taxon>Mycoplasmatota</taxon>
        <taxon>Mycoplasmoidales</taxon>
        <taxon>Metamycoplasmataceae</taxon>
        <taxon>Metamycoplasma</taxon>
    </lineage>
</organism>
<dbReference type="Proteomes" id="UP000249646">
    <property type="component" value="Unassembled WGS sequence"/>
</dbReference>
<keyword evidence="3" id="KW-1185">Reference proteome</keyword>